<dbReference type="InterPro" id="IPR036264">
    <property type="entry name" value="Bact_exopeptidase_dim_dom"/>
</dbReference>
<gene>
    <name evidence="2" type="ORF">NGB36_17680</name>
</gene>
<dbReference type="Pfam" id="PF07687">
    <property type="entry name" value="M20_dimer"/>
    <property type="match status" value="1"/>
</dbReference>
<dbReference type="NCBIfam" id="TIGR01891">
    <property type="entry name" value="amidohydrolases"/>
    <property type="match status" value="1"/>
</dbReference>
<comment type="caution">
    <text evidence="2">The sequence shown here is derived from an EMBL/GenBank/DDBJ whole genome shotgun (WGS) entry which is preliminary data.</text>
</comment>
<dbReference type="PANTHER" id="PTHR11014:SF63">
    <property type="entry name" value="METALLOPEPTIDASE, PUTATIVE (AFU_ORTHOLOGUE AFUA_6G09600)-RELATED"/>
    <property type="match status" value="1"/>
</dbReference>
<reference evidence="2" key="1">
    <citation type="submission" date="2022-06" db="EMBL/GenBank/DDBJ databases">
        <title>Draft genome sequence of Streptomyces sp. RB6PN25 isolated from peat swamp forest in Thailand.</title>
        <authorList>
            <person name="Duangmal K."/>
            <person name="Klaysubun C."/>
        </authorList>
    </citation>
    <scope>NUCLEOTIDE SEQUENCE</scope>
    <source>
        <strain evidence="2">RB6PN25</strain>
    </source>
</reference>
<dbReference type="Gene3D" id="3.30.70.360">
    <property type="match status" value="1"/>
</dbReference>
<name>A0ABT1PXG6_9ACTN</name>
<accession>A0ABT1PXG6</accession>
<dbReference type="InterPro" id="IPR017439">
    <property type="entry name" value="Amidohydrolase"/>
</dbReference>
<organism evidence="2 3">
    <name type="scientific">Streptomyces humicola</name>
    <dbReference type="NCBI Taxonomy" id="2953240"/>
    <lineage>
        <taxon>Bacteria</taxon>
        <taxon>Bacillati</taxon>
        <taxon>Actinomycetota</taxon>
        <taxon>Actinomycetes</taxon>
        <taxon>Kitasatosporales</taxon>
        <taxon>Streptomycetaceae</taxon>
        <taxon>Streptomyces</taxon>
    </lineage>
</organism>
<proteinExistence type="predicted"/>
<dbReference type="PANTHER" id="PTHR11014">
    <property type="entry name" value="PEPTIDASE M20 FAMILY MEMBER"/>
    <property type="match status" value="1"/>
</dbReference>
<dbReference type="Proteomes" id="UP001057702">
    <property type="component" value="Unassembled WGS sequence"/>
</dbReference>
<dbReference type="RefSeq" id="WP_255921293.1">
    <property type="nucleotide sequence ID" value="NZ_JANFNG010000013.1"/>
</dbReference>
<dbReference type="SUPFAM" id="SSF55031">
    <property type="entry name" value="Bacterial exopeptidase dimerisation domain"/>
    <property type="match status" value="1"/>
</dbReference>
<dbReference type="Pfam" id="PF01546">
    <property type="entry name" value="Peptidase_M20"/>
    <property type="match status" value="1"/>
</dbReference>
<dbReference type="InterPro" id="IPR002933">
    <property type="entry name" value="Peptidase_M20"/>
</dbReference>
<dbReference type="PIRSF" id="PIRSF005962">
    <property type="entry name" value="Pept_M20D_amidohydro"/>
    <property type="match status" value="1"/>
</dbReference>
<dbReference type="CDD" id="cd03886">
    <property type="entry name" value="M20_Acy1"/>
    <property type="match status" value="1"/>
</dbReference>
<dbReference type="SUPFAM" id="SSF53187">
    <property type="entry name" value="Zn-dependent exopeptidases"/>
    <property type="match status" value="1"/>
</dbReference>
<protein>
    <submittedName>
        <fullName evidence="2">M20 family metallopeptidase</fullName>
    </submittedName>
</protein>
<evidence type="ECO:0000313" key="3">
    <source>
        <dbReference type="Proteomes" id="UP001057702"/>
    </source>
</evidence>
<dbReference type="InterPro" id="IPR011650">
    <property type="entry name" value="Peptidase_M20_dimer"/>
</dbReference>
<evidence type="ECO:0000313" key="2">
    <source>
        <dbReference type="EMBL" id="MCQ4082380.1"/>
    </source>
</evidence>
<evidence type="ECO:0000259" key="1">
    <source>
        <dbReference type="Pfam" id="PF07687"/>
    </source>
</evidence>
<feature type="domain" description="Peptidase M20 dimerisation" evidence="1">
    <location>
        <begin position="189"/>
        <end position="282"/>
    </location>
</feature>
<sequence length="395" mass="41639">MSLRDDATAMSPELVQLRRELHRQPEVGLDLPRTQERVLAAIDGLPLEVSHGSGLTSVTAVLRGGRPGPAVLLRGDMDALPVSEKVPVPYASRNGAMHACGHDLHTSMLVGAAHLLSGRRKELAGDVVFMFQPGEEGWDGAGAMVAEGVLDAAGRRPVAAFGMHVSSASIPRGVFASRPGPLLAASGALAVTVRGAGGHGSAPHRAKDPVPAACEMVIALQTMVTRRFDVFDPVVVTVGVLRAGSRRNVIPETAEFEATVRTFSAQAQARIADAVVGLVRDIATAHGLEADVAYEPEYPLTATDDAETGFLETTVNEVFGEDRFHRMPNPLTGSEDFSRVLNEVPGSFVMLGACPDGSDPERAAYNHSPYAEFDDGVLGDGAALYAELAVRRLTA</sequence>
<dbReference type="Gene3D" id="3.40.630.10">
    <property type="entry name" value="Zn peptidases"/>
    <property type="match status" value="1"/>
</dbReference>
<dbReference type="EMBL" id="JANFNG010000013">
    <property type="protein sequence ID" value="MCQ4082380.1"/>
    <property type="molecule type" value="Genomic_DNA"/>
</dbReference>
<keyword evidence="3" id="KW-1185">Reference proteome</keyword>